<comment type="function">
    <text evidence="7">Pyrophosphatase that catalyzes the hydrolysis of nucleoside triphosphates to their monophosphate derivatives, with a high preference for the non-canonical purine nucleotides XTP (xanthosine triphosphate), dITP (deoxyinosine triphosphate) and ITP. Seems to function as a house-cleaning enzyme that removes non-canonical purine nucleotides from the nucleotide pool, thus preventing their incorporation into DNA/RNA and avoiding chromosomal lesions.</text>
</comment>
<dbReference type="PANTHER" id="PTHR11067:SF9">
    <property type="entry name" value="INOSINE TRIPHOSPHATE PYROPHOSPHATASE"/>
    <property type="match status" value="1"/>
</dbReference>
<keyword evidence="4 7" id="KW-0378">Hydrolase</keyword>
<dbReference type="InterPro" id="IPR029001">
    <property type="entry name" value="ITPase-like_fam"/>
</dbReference>
<dbReference type="Gene3D" id="3.90.950.10">
    <property type="match status" value="1"/>
</dbReference>
<sequence>MTRRERFSRGPGVKLLLATRNTGKLAELRRIVGGAGGSFEVLGLADVAPFPEAPETGATFAENALAKARDAVEATGLPAVADDSGLAVDALNGMPGVLSARWIGRHGDDLGNLELLLGQLADVPDERRGAAFVCAAALVTPAGLEVVEHGEWRGQLVRAPRGDGGFGYDPIFVPDGEERTSAELAPEEKDAASHRGRAFRALLPALLSLGDG</sequence>
<dbReference type="EC" id="3.6.1.66" evidence="7"/>
<evidence type="ECO:0000256" key="1">
    <source>
        <dbReference type="ARBA" id="ARBA00008023"/>
    </source>
</evidence>
<dbReference type="CDD" id="cd00515">
    <property type="entry name" value="HAM1"/>
    <property type="match status" value="1"/>
</dbReference>
<evidence type="ECO:0000256" key="7">
    <source>
        <dbReference type="HAMAP-Rule" id="MF_01405"/>
    </source>
</evidence>
<comment type="catalytic activity">
    <reaction evidence="7">
        <text>ITP + H2O = IMP + diphosphate + H(+)</text>
        <dbReference type="Rhea" id="RHEA:29399"/>
        <dbReference type="ChEBI" id="CHEBI:15377"/>
        <dbReference type="ChEBI" id="CHEBI:15378"/>
        <dbReference type="ChEBI" id="CHEBI:33019"/>
        <dbReference type="ChEBI" id="CHEBI:58053"/>
        <dbReference type="ChEBI" id="CHEBI:61402"/>
        <dbReference type="EC" id="3.6.1.66"/>
    </reaction>
</comment>
<feature type="binding site" evidence="7">
    <location>
        <begin position="19"/>
        <end position="24"/>
    </location>
    <ligand>
        <name>substrate</name>
    </ligand>
</feature>
<keyword evidence="6 7" id="KW-0546">Nucleotide metabolism</keyword>
<accession>A0ABP9Q7Y1</accession>
<organism evidence="9 10">
    <name type="scientific">Pseudonocardia eucalypti</name>
    <dbReference type="NCBI Taxonomy" id="648755"/>
    <lineage>
        <taxon>Bacteria</taxon>
        <taxon>Bacillati</taxon>
        <taxon>Actinomycetota</taxon>
        <taxon>Actinomycetes</taxon>
        <taxon>Pseudonocardiales</taxon>
        <taxon>Pseudonocardiaceae</taxon>
        <taxon>Pseudonocardia</taxon>
    </lineage>
</organism>
<name>A0ABP9Q7Y1_9PSEU</name>
<comment type="caution">
    <text evidence="7">Lacks conserved residue(s) required for the propagation of feature annotation.</text>
</comment>
<evidence type="ECO:0000256" key="5">
    <source>
        <dbReference type="ARBA" id="ARBA00022842"/>
    </source>
</evidence>
<dbReference type="RefSeq" id="WP_345702833.1">
    <property type="nucleotide sequence ID" value="NZ_BAABJP010000010.1"/>
</dbReference>
<evidence type="ECO:0000313" key="10">
    <source>
        <dbReference type="Proteomes" id="UP001428817"/>
    </source>
</evidence>
<comment type="subunit">
    <text evidence="7">Homodimer.</text>
</comment>
<dbReference type="InterPro" id="IPR002637">
    <property type="entry name" value="RdgB/HAM1"/>
</dbReference>
<dbReference type="Pfam" id="PF01725">
    <property type="entry name" value="Ham1p_like"/>
    <property type="match status" value="1"/>
</dbReference>
<comment type="caution">
    <text evidence="9">The sequence shown here is derived from an EMBL/GenBank/DDBJ whole genome shotgun (WGS) entry which is preliminary data.</text>
</comment>
<feature type="binding site" evidence="7">
    <location>
        <begin position="166"/>
        <end position="169"/>
    </location>
    <ligand>
        <name>substrate</name>
    </ligand>
</feature>
<protein>
    <recommendedName>
        <fullName evidence="7">dITP/XTP pyrophosphatase</fullName>
        <ecNumber evidence="7">3.6.1.66</ecNumber>
    </recommendedName>
    <alternativeName>
        <fullName evidence="7">Non-canonical purine NTP pyrophosphatase</fullName>
    </alternativeName>
    <alternativeName>
        <fullName evidence="7">Non-standard purine NTP pyrophosphatase</fullName>
    </alternativeName>
    <alternativeName>
        <fullName evidence="7">Nucleoside-triphosphate diphosphatase</fullName>
    </alternativeName>
    <alternativeName>
        <fullName evidence="7">Nucleoside-triphosphate pyrophosphatase</fullName>
        <shortName evidence="7">NTPase</shortName>
    </alternativeName>
</protein>
<gene>
    <name evidence="9" type="primary">rdgB</name>
    <name evidence="9" type="ORF">GCM10023321_30860</name>
</gene>
<evidence type="ECO:0000256" key="2">
    <source>
        <dbReference type="ARBA" id="ARBA00022723"/>
    </source>
</evidence>
<keyword evidence="5 7" id="KW-0460">Magnesium</keyword>
<dbReference type="PANTHER" id="PTHR11067">
    <property type="entry name" value="INOSINE TRIPHOSPHATE PYROPHOSPHATASE/HAM1 PROTEIN"/>
    <property type="match status" value="1"/>
</dbReference>
<feature type="binding site" evidence="7">
    <location>
        <begin position="194"/>
        <end position="195"/>
    </location>
    <ligand>
        <name>substrate</name>
    </ligand>
</feature>
<dbReference type="Proteomes" id="UP001428817">
    <property type="component" value="Unassembled WGS sequence"/>
</dbReference>
<feature type="binding site" evidence="7">
    <location>
        <position position="84"/>
    </location>
    <ligand>
        <name>substrate</name>
    </ligand>
</feature>
<evidence type="ECO:0000313" key="9">
    <source>
        <dbReference type="EMBL" id="GAA5156027.1"/>
    </source>
</evidence>
<feature type="binding site" evidence="7">
    <location>
        <position position="189"/>
    </location>
    <ligand>
        <name>substrate</name>
    </ligand>
</feature>
<evidence type="ECO:0000256" key="4">
    <source>
        <dbReference type="ARBA" id="ARBA00022801"/>
    </source>
</evidence>
<dbReference type="InterPro" id="IPR020922">
    <property type="entry name" value="dITP/XTP_pyrophosphatase"/>
</dbReference>
<dbReference type="EMBL" id="BAABJP010000010">
    <property type="protein sequence ID" value="GAA5156027.1"/>
    <property type="molecule type" value="Genomic_DNA"/>
</dbReference>
<feature type="active site" description="Proton acceptor" evidence="7">
    <location>
        <position position="83"/>
    </location>
</feature>
<keyword evidence="3 7" id="KW-0547">Nucleotide-binding</keyword>
<evidence type="ECO:0000256" key="3">
    <source>
        <dbReference type="ARBA" id="ARBA00022741"/>
    </source>
</evidence>
<comment type="catalytic activity">
    <reaction evidence="7">
        <text>XTP + H2O = XMP + diphosphate + H(+)</text>
        <dbReference type="Rhea" id="RHEA:28610"/>
        <dbReference type="ChEBI" id="CHEBI:15377"/>
        <dbReference type="ChEBI" id="CHEBI:15378"/>
        <dbReference type="ChEBI" id="CHEBI:33019"/>
        <dbReference type="ChEBI" id="CHEBI:57464"/>
        <dbReference type="ChEBI" id="CHEBI:61314"/>
        <dbReference type="EC" id="3.6.1.66"/>
    </reaction>
</comment>
<proteinExistence type="inferred from homology"/>
<dbReference type="HAMAP" id="MF_01405">
    <property type="entry name" value="Non_canon_purine_NTPase"/>
    <property type="match status" value="1"/>
</dbReference>
<dbReference type="SUPFAM" id="SSF52972">
    <property type="entry name" value="ITPase-like"/>
    <property type="match status" value="1"/>
</dbReference>
<comment type="cofactor">
    <cofactor evidence="7">
        <name>Mg(2+)</name>
        <dbReference type="ChEBI" id="CHEBI:18420"/>
    </cofactor>
    <text evidence="7">Binds 1 Mg(2+) ion per subunit.</text>
</comment>
<evidence type="ECO:0000256" key="8">
    <source>
        <dbReference type="RuleBase" id="RU003781"/>
    </source>
</evidence>
<comment type="similarity">
    <text evidence="1 7 8">Belongs to the HAM1 NTPase family.</text>
</comment>
<comment type="catalytic activity">
    <reaction evidence="7">
        <text>dITP + H2O = dIMP + diphosphate + H(+)</text>
        <dbReference type="Rhea" id="RHEA:28342"/>
        <dbReference type="ChEBI" id="CHEBI:15377"/>
        <dbReference type="ChEBI" id="CHEBI:15378"/>
        <dbReference type="ChEBI" id="CHEBI:33019"/>
        <dbReference type="ChEBI" id="CHEBI:61194"/>
        <dbReference type="ChEBI" id="CHEBI:61382"/>
        <dbReference type="EC" id="3.6.1.66"/>
    </reaction>
</comment>
<keyword evidence="10" id="KW-1185">Reference proteome</keyword>
<evidence type="ECO:0000256" key="6">
    <source>
        <dbReference type="ARBA" id="ARBA00023080"/>
    </source>
</evidence>
<reference evidence="10" key="1">
    <citation type="journal article" date="2019" name="Int. J. Syst. Evol. Microbiol.">
        <title>The Global Catalogue of Microorganisms (GCM) 10K type strain sequencing project: providing services to taxonomists for standard genome sequencing and annotation.</title>
        <authorList>
            <consortium name="The Broad Institute Genomics Platform"/>
            <consortium name="The Broad Institute Genome Sequencing Center for Infectious Disease"/>
            <person name="Wu L."/>
            <person name="Ma J."/>
        </authorList>
    </citation>
    <scope>NUCLEOTIDE SEQUENCE [LARGE SCALE GENOMIC DNA]</scope>
    <source>
        <strain evidence="10">JCM 18303</strain>
    </source>
</reference>
<feature type="binding site" evidence="7">
    <location>
        <position position="83"/>
    </location>
    <ligand>
        <name>Mg(2+)</name>
        <dbReference type="ChEBI" id="CHEBI:18420"/>
    </ligand>
</feature>
<dbReference type="NCBIfam" id="TIGR00042">
    <property type="entry name" value="RdgB/HAM1 family non-canonical purine NTP pyrophosphatase"/>
    <property type="match status" value="1"/>
</dbReference>
<keyword evidence="2 7" id="KW-0479">Metal-binding</keyword>